<gene>
    <name evidence="2" type="ORF">SAMN04490178_1284</name>
</gene>
<accession>A0A1H8XQV8</accession>
<dbReference type="GO" id="GO:0003677">
    <property type="term" value="F:DNA binding"/>
    <property type="evidence" value="ECO:0007669"/>
    <property type="project" value="UniProtKB-KW"/>
</dbReference>
<dbReference type="PRINTS" id="PR00598">
    <property type="entry name" value="HTHMARR"/>
</dbReference>
<protein>
    <submittedName>
        <fullName evidence="2">DNA-binding transcriptional regulator, MarR family</fullName>
    </submittedName>
</protein>
<dbReference type="InterPro" id="IPR036388">
    <property type="entry name" value="WH-like_DNA-bd_sf"/>
</dbReference>
<feature type="domain" description="HTH marR-type" evidence="1">
    <location>
        <begin position="28"/>
        <end position="163"/>
    </location>
</feature>
<evidence type="ECO:0000259" key="1">
    <source>
        <dbReference type="PROSITE" id="PS50995"/>
    </source>
</evidence>
<dbReference type="STRING" id="112903.SAMN04490178_1284"/>
<dbReference type="InterPro" id="IPR036390">
    <property type="entry name" value="WH_DNA-bd_sf"/>
</dbReference>
<reference evidence="2 3" key="1">
    <citation type="submission" date="2016-10" db="EMBL/GenBank/DDBJ databases">
        <authorList>
            <person name="de Groot N.N."/>
        </authorList>
    </citation>
    <scope>NUCLEOTIDE SEQUENCE [LARGE SCALE GENOMIC DNA]</scope>
    <source>
        <strain evidence="2 3">DSM 13305</strain>
    </source>
</reference>
<proteinExistence type="predicted"/>
<organism evidence="2 3">
    <name type="scientific">Propionispora vibrioides</name>
    <dbReference type="NCBI Taxonomy" id="112903"/>
    <lineage>
        <taxon>Bacteria</taxon>
        <taxon>Bacillati</taxon>
        <taxon>Bacillota</taxon>
        <taxon>Negativicutes</taxon>
        <taxon>Selenomonadales</taxon>
        <taxon>Sporomusaceae</taxon>
        <taxon>Propionispora</taxon>
    </lineage>
</organism>
<keyword evidence="2" id="KW-0238">DNA-binding</keyword>
<sequence>MRWYNRELPSREVLTGVAERVPELNVSAVQLLLQILQAANEIQHHIYDVLEKKYKLSEGKLAVMIILYIAAADGISPSQLADKAGVTRATISAMLHRLSRDGLATSFSDSADGRGKVVSLTPQGRRFMEGILPDHYLRIAQMMNKLDQTEQAHLVRLLKKMNAQ</sequence>
<dbReference type="EMBL" id="FODY01000028">
    <property type="protein sequence ID" value="SEP42380.1"/>
    <property type="molecule type" value="Genomic_DNA"/>
</dbReference>
<dbReference type="OrthoDB" id="6400170at2"/>
<evidence type="ECO:0000313" key="3">
    <source>
        <dbReference type="Proteomes" id="UP000198847"/>
    </source>
</evidence>
<dbReference type="RefSeq" id="WP_091750746.1">
    <property type="nucleotide sequence ID" value="NZ_FODY01000028.1"/>
</dbReference>
<dbReference type="GO" id="GO:0003700">
    <property type="term" value="F:DNA-binding transcription factor activity"/>
    <property type="evidence" value="ECO:0007669"/>
    <property type="project" value="InterPro"/>
</dbReference>
<dbReference type="Proteomes" id="UP000198847">
    <property type="component" value="Unassembled WGS sequence"/>
</dbReference>
<dbReference type="PANTHER" id="PTHR33164">
    <property type="entry name" value="TRANSCRIPTIONAL REGULATOR, MARR FAMILY"/>
    <property type="match status" value="1"/>
</dbReference>
<evidence type="ECO:0000313" key="2">
    <source>
        <dbReference type="EMBL" id="SEP42380.1"/>
    </source>
</evidence>
<dbReference type="SUPFAM" id="SSF46785">
    <property type="entry name" value="Winged helix' DNA-binding domain"/>
    <property type="match status" value="1"/>
</dbReference>
<dbReference type="PROSITE" id="PS50995">
    <property type="entry name" value="HTH_MARR_2"/>
    <property type="match status" value="1"/>
</dbReference>
<dbReference type="InterPro" id="IPR039422">
    <property type="entry name" value="MarR/SlyA-like"/>
</dbReference>
<dbReference type="PANTHER" id="PTHR33164:SF43">
    <property type="entry name" value="HTH-TYPE TRANSCRIPTIONAL REPRESSOR YETL"/>
    <property type="match status" value="1"/>
</dbReference>
<dbReference type="AlphaFoldDB" id="A0A1H8XQV8"/>
<name>A0A1H8XQV8_9FIRM</name>
<dbReference type="GO" id="GO:0006950">
    <property type="term" value="P:response to stress"/>
    <property type="evidence" value="ECO:0007669"/>
    <property type="project" value="TreeGrafter"/>
</dbReference>
<dbReference type="Pfam" id="PF12802">
    <property type="entry name" value="MarR_2"/>
    <property type="match status" value="1"/>
</dbReference>
<dbReference type="Gene3D" id="1.10.10.10">
    <property type="entry name" value="Winged helix-like DNA-binding domain superfamily/Winged helix DNA-binding domain"/>
    <property type="match status" value="1"/>
</dbReference>
<keyword evidence="3" id="KW-1185">Reference proteome</keyword>
<dbReference type="InterPro" id="IPR000835">
    <property type="entry name" value="HTH_MarR-typ"/>
</dbReference>
<dbReference type="SMART" id="SM00347">
    <property type="entry name" value="HTH_MARR"/>
    <property type="match status" value="1"/>
</dbReference>